<proteinExistence type="predicted"/>
<dbReference type="AlphaFoldDB" id="A0A7J7I6L6"/>
<keyword evidence="2" id="KW-1185">Reference proteome</keyword>
<name>A0A7J7I6L6_CAMSI</name>
<accession>A0A7J7I6L6</accession>
<comment type="caution">
    <text evidence="1">The sequence shown here is derived from an EMBL/GenBank/DDBJ whole genome shotgun (WGS) entry which is preliminary data.</text>
</comment>
<reference evidence="2" key="1">
    <citation type="journal article" date="2020" name="Nat. Commun.">
        <title>Genome assembly of wild tea tree DASZ reveals pedigree and selection history of tea varieties.</title>
        <authorList>
            <person name="Zhang W."/>
            <person name="Zhang Y."/>
            <person name="Qiu H."/>
            <person name="Guo Y."/>
            <person name="Wan H."/>
            <person name="Zhang X."/>
            <person name="Scossa F."/>
            <person name="Alseekh S."/>
            <person name="Zhang Q."/>
            <person name="Wang P."/>
            <person name="Xu L."/>
            <person name="Schmidt M.H."/>
            <person name="Jia X."/>
            <person name="Li D."/>
            <person name="Zhu A."/>
            <person name="Guo F."/>
            <person name="Chen W."/>
            <person name="Ni D."/>
            <person name="Usadel B."/>
            <person name="Fernie A.R."/>
            <person name="Wen W."/>
        </authorList>
    </citation>
    <scope>NUCLEOTIDE SEQUENCE [LARGE SCALE GENOMIC DNA]</scope>
    <source>
        <strain evidence="2">cv. G240</strain>
    </source>
</reference>
<reference evidence="1 2" key="2">
    <citation type="submission" date="2020-07" db="EMBL/GenBank/DDBJ databases">
        <title>Genome assembly of wild tea tree DASZ reveals pedigree and selection history of tea varieties.</title>
        <authorList>
            <person name="Zhang W."/>
        </authorList>
    </citation>
    <scope>NUCLEOTIDE SEQUENCE [LARGE SCALE GENOMIC DNA]</scope>
    <source>
        <strain evidence="2">cv. G240</strain>
        <tissue evidence="1">Leaf</tissue>
    </source>
</reference>
<protein>
    <submittedName>
        <fullName evidence="1">Uncharacterized protein</fullName>
    </submittedName>
</protein>
<gene>
    <name evidence="1" type="ORF">HYC85_001788</name>
</gene>
<dbReference type="EMBL" id="JACBKZ010000001">
    <property type="protein sequence ID" value="KAF5960579.1"/>
    <property type="molecule type" value="Genomic_DNA"/>
</dbReference>
<evidence type="ECO:0000313" key="1">
    <source>
        <dbReference type="EMBL" id="KAF5960579.1"/>
    </source>
</evidence>
<dbReference type="Proteomes" id="UP000593564">
    <property type="component" value="Unassembled WGS sequence"/>
</dbReference>
<organism evidence="1 2">
    <name type="scientific">Camellia sinensis</name>
    <name type="common">Tea plant</name>
    <name type="synonym">Thea sinensis</name>
    <dbReference type="NCBI Taxonomy" id="4442"/>
    <lineage>
        <taxon>Eukaryota</taxon>
        <taxon>Viridiplantae</taxon>
        <taxon>Streptophyta</taxon>
        <taxon>Embryophyta</taxon>
        <taxon>Tracheophyta</taxon>
        <taxon>Spermatophyta</taxon>
        <taxon>Magnoliopsida</taxon>
        <taxon>eudicotyledons</taxon>
        <taxon>Gunneridae</taxon>
        <taxon>Pentapetalae</taxon>
        <taxon>asterids</taxon>
        <taxon>Ericales</taxon>
        <taxon>Theaceae</taxon>
        <taxon>Camellia</taxon>
    </lineage>
</organism>
<evidence type="ECO:0000313" key="2">
    <source>
        <dbReference type="Proteomes" id="UP000593564"/>
    </source>
</evidence>
<sequence length="180" mass="20016">MLLAAIDEHHTGTYDFIYLPIGPISHGGITSSGMDNGTISGVHTAIQSPPFMERVFHHGISSSIPNSLPSLVRVELLGNQSGLPEPPLSPGQTKIEFQGTPNFHPYSLPEYQDDPFLHPDKVCWSKKLPSFQVVKKAFMILRMTKNERMIQLWKIEKWILPHYGIYFEDGDGDGDGNGDG</sequence>